<accession>A0A1S8CD48</accession>
<evidence type="ECO:0000313" key="1">
    <source>
        <dbReference type="EMBL" id="OMQ18214.1"/>
    </source>
</evidence>
<reference evidence="1 2" key="1">
    <citation type="submission" date="2016-11" db="EMBL/GenBank/DDBJ databases">
        <title>Rahnella oryzae sp. nov., isolated from rice root.</title>
        <authorList>
            <person name="Zhang X.-X."/>
            <person name="Zhang J."/>
        </authorList>
    </citation>
    <scope>NUCLEOTIDE SEQUENCE [LARGE SCALE GENOMIC DNA]</scope>
    <source>
        <strain evidence="1 2">J11-6</strain>
    </source>
</reference>
<organism evidence="1 2">
    <name type="scientific">Serratia oryzae</name>
    <dbReference type="NCBI Taxonomy" id="2034155"/>
    <lineage>
        <taxon>Bacteria</taxon>
        <taxon>Pseudomonadati</taxon>
        <taxon>Pseudomonadota</taxon>
        <taxon>Gammaproteobacteria</taxon>
        <taxon>Enterobacterales</taxon>
        <taxon>Yersiniaceae</taxon>
        <taxon>Serratia</taxon>
    </lineage>
</organism>
<sequence length="197" mass="23539">MKIEFLNNLLNKIKRNNENDFASIFPKHNFQKISDLKKYPCVISLVEDNTYAYRMFFCADKKFSQGIIDLINEEFESNITFENTSDTLLFLKNEAIVLNVYNDFEGEVVRIITNSEIFVRKLWELKITPPPPWISFPEIDPDGLGSMQGNLSFWWDWMWLPFWNSMDTSEKKYYLIAHSAPLNWIEYFDFYDTYINK</sequence>
<dbReference type="RefSeq" id="WP_076944393.1">
    <property type="nucleotide sequence ID" value="NZ_MOXD01000030.1"/>
</dbReference>
<gene>
    <name evidence="1" type="ORF">BMI79_21980</name>
</gene>
<dbReference type="STRING" id="2034155.BMI79_21980"/>
<evidence type="ECO:0000313" key="2">
    <source>
        <dbReference type="Proteomes" id="UP000216021"/>
    </source>
</evidence>
<dbReference type="Proteomes" id="UP000216021">
    <property type="component" value="Unassembled WGS sequence"/>
</dbReference>
<dbReference type="OrthoDB" id="6928755at2"/>
<dbReference type="EMBL" id="MOXD01000030">
    <property type="protein sequence ID" value="OMQ18214.1"/>
    <property type="molecule type" value="Genomic_DNA"/>
</dbReference>
<name>A0A1S8CD48_9GAMM</name>
<keyword evidence="2" id="KW-1185">Reference proteome</keyword>
<protein>
    <submittedName>
        <fullName evidence="1">Uncharacterized protein</fullName>
    </submittedName>
</protein>
<dbReference type="AlphaFoldDB" id="A0A1S8CD48"/>
<comment type="caution">
    <text evidence="1">The sequence shown here is derived from an EMBL/GenBank/DDBJ whole genome shotgun (WGS) entry which is preliminary data.</text>
</comment>
<proteinExistence type="predicted"/>